<gene>
    <name evidence="1" type="primary">ga21514</name>
    <name evidence="1" type="ORF">PR202_ga21514</name>
</gene>
<proteinExistence type="predicted"/>
<dbReference type="Proteomes" id="UP001054889">
    <property type="component" value="Unassembled WGS sequence"/>
</dbReference>
<protein>
    <submittedName>
        <fullName evidence="1">Uncharacterized protein</fullName>
    </submittedName>
</protein>
<evidence type="ECO:0000313" key="1">
    <source>
        <dbReference type="EMBL" id="GJN04008.1"/>
    </source>
</evidence>
<keyword evidence="2" id="KW-1185">Reference proteome</keyword>
<reference evidence="1" key="2">
    <citation type="submission" date="2021-12" db="EMBL/GenBank/DDBJ databases">
        <title>Resequencing data analysis of finger millet.</title>
        <authorList>
            <person name="Hatakeyama M."/>
            <person name="Aluri S."/>
            <person name="Balachadran M.T."/>
            <person name="Sivarajan S.R."/>
            <person name="Poveda L."/>
            <person name="Shimizu-Inatsugi R."/>
            <person name="Schlapbach R."/>
            <person name="Sreeman S.M."/>
            <person name="Shimizu K.K."/>
        </authorList>
    </citation>
    <scope>NUCLEOTIDE SEQUENCE</scope>
</reference>
<name>A0AAV5D120_ELECO</name>
<organism evidence="1 2">
    <name type="scientific">Eleusine coracana subsp. coracana</name>
    <dbReference type="NCBI Taxonomy" id="191504"/>
    <lineage>
        <taxon>Eukaryota</taxon>
        <taxon>Viridiplantae</taxon>
        <taxon>Streptophyta</taxon>
        <taxon>Embryophyta</taxon>
        <taxon>Tracheophyta</taxon>
        <taxon>Spermatophyta</taxon>
        <taxon>Magnoliopsida</taxon>
        <taxon>Liliopsida</taxon>
        <taxon>Poales</taxon>
        <taxon>Poaceae</taxon>
        <taxon>PACMAD clade</taxon>
        <taxon>Chloridoideae</taxon>
        <taxon>Cynodonteae</taxon>
        <taxon>Eleusininae</taxon>
        <taxon>Eleusine</taxon>
    </lineage>
</organism>
<evidence type="ECO:0000313" key="2">
    <source>
        <dbReference type="Proteomes" id="UP001054889"/>
    </source>
</evidence>
<reference evidence="1" key="1">
    <citation type="journal article" date="2018" name="DNA Res.">
        <title>Multiple hybrid de novo genome assembly of finger millet, an orphan allotetraploid crop.</title>
        <authorList>
            <person name="Hatakeyama M."/>
            <person name="Aluri S."/>
            <person name="Balachadran M.T."/>
            <person name="Sivarajan S.R."/>
            <person name="Patrignani A."/>
            <person name="Gruter S."/>
            <person name="Poveda L."/>
            <person name="Shimizu-Inatsugi R."/>
            <person name="Baeten J."/>
            <person name="Francoijs K.J."/>
            <person name="Nataraja K.N."/>
            <person name="Reddy Y.A.N."/>
            <person name="Phadnis S."/>
            <person name="Ravikumar R.L."/>
            <person name="Schlapbach R."/>
            <person name="Sreeman S.M."/>
            <person name="Shimizu K.K."/>
        </authorList>
    </citation>
    <scope>NUCLEOTIDE SEQUENCE</scope>
</reference>
<dbReference type="EMBL" id="BQKI01000010">
    <property type="protein sequence ID" value="GJN04008.1"/>
    <property type="molecule type" value="Genomic_DNA"/>
</dbReference>
<sequence>MDGGVMFETFDKDGFHASSKALMRSADRKRRRTYYKLLGIGVFPAYTSGRRTGGTMSSGITETNQFSSGLLQCTFSFHACNHIK</sequence>
<comment type="caution">
    <text evidence="1">The sequence shown here is derived from an EMBL/GenBank/DDBJ whole genome shotgun (WGS) entry which is preliminary data.</text>
</comment>
<accession>A0AAV5D120</accession>
<dbReference type="AlphaFoldDB" id="A0AAV5D120"/>